<dbReference type="PANTHER" id="PTHR30160:SF1">
    <property type="entry name" value="LIPOPOLYSACCHARIDE 1,2-N-ACETYLGLUCOSAMINETRANSFERASE-RELATED"/>
    <property type="match status" value="1"/>
</dbReference>
<dbReference type="EMBL" id="WXYQ01000004">
    <property type="protein sequence ID" value="NBG94910.1"/>
    <property type="molecule type" value="Genomic_DNA"/>
</dbReference>
<sequence length="332" mass="35155">MSRADVTRARQRILVIKLGALGDFAQALGPFEAIRTHHDELDAATGGSGHAHITLLTTPPFRKLGEDTGFFDAVWDDGRAKGFSAMLSLVRRMSWARFTRVYDLQTSSRSSLYFHLLWPRTEWSGIARGCSHPHANPQRDLMHTIDRQAEQLRDAGIAHTPMPDVARLRGTRPAAELLGTDAPYGLLVPGAAPHRPAKRWPAEYFGEVARAWADRGLLPVIVGTAGEKPLADAIRAIAPSALDMTGATSLNDIVTLALGARAAAGNDTGPMHLVSLAGTPSVALFGSDSDPALCAPRGASVSVLQAPEISAITPEAVNAALGACVGISEAEA</sequence>
<dbReference type="GO" id="GO:0008713">
    <property type="term" value="F:ADP-heptose-lipopolysaccharide heptosyltransferase activity"/>
    <property type="evidence" value="ECO:0007669"/>
    <property type="project" value="TreeGrafter"/>
</dbReference>
<keyword evidence="2 3" id="KW-0808">Transferase</keyword>
<keyword evidence="4" id="KW-1185">Reference proteome</keyword>
<dbReference type="GeneID" id="300655821"/>
<dbReference type="CDD" id="cd03789">
    <property type="entry name" value="GT9_LPS_heptosyltransferase"/>
    <property type="match status" value="1"/>
</dbReference>
<dbReference type="GO" id="GO:0009244">
    <property type="term" value="P:lipopolysaccharide core region biosynthetic process"/>
    <property type="evidence" value="ECO:0007669"/>
    <property type="project" value="TreeGrafter"/>
</dbReference>
<dbReference type="PANTHER" id="PTHR30160">
    <property type="entry name" value="TETRAACYLDISACCHARIDE 4'-KINASE-RELATED"/>
    <property type="match status" value="1"/>
</dbReference>
<dbReference type="InterPro" id="IPR002201">
    <property type="entry name" value="Glyco_trans_9"/>
</dbReference>
<dbReference type="Pfam" id="PF01075">
    <property type="entry name" value="Glyco_transf_9"/>
    <property type="match status" value="1"/>
</dbReference>
<proteinExistence type="predicted"/>
<dbReference type="Proteomes" id="UP000470384">
    <property type="component" value="Unassembled WGS sequence"/>
</dbReference>
<dbReference type="InterPro" id="IPR051199">
    <property type="entry name" value="LPS_LOS_Heptosyltrfase"/>
</dbReference>
<dbReference type="Gene3D" id="3.40.50.2000">
    <property type="entry name" value="Glycogen Phosphorylase B"/>
    <property type="match status" value="2"/>
</dbReference>
<dbReference type="GO" id="GO:0005829">
    <property type="term" value="C:cytosol"/>
    <property type="evidence" value="ECO:0007669"/>
    <property type="project" value="TreeGrafter"/>
</dbReference>
<evidence type="ECO:0000256" key="1">
    <source>
        <dbReference type="ARBA" id="ARBA00022676"/>
    </source>
</evidence>
<accession>A0A845Q9N5</accession>
<evidence type="ECO:0000256" key="2">
    <source>
        <dbReference type="ARBA" id="ARBA00022679"/>
    </source>
</evidence>
<organism evidence="3 4">
    <name type="scientific">Pyruvatibacter mobilis</name>
    <dbReference type="NCBI Taxonomy" id="1712261"/>
    <lineage>
        <taxon>Bacteria</taxon>
        <taxon>Pseudomonadati</taxon>
        <taxon>Pseudomonadota</taxon>
        <taxon>Alphaproteobacteria</taxon>
        <taxon>Hyphomicrobiales</taxon>
        <taxon>Parvibaculaceae</taxon>
        <taxon>Pyruvatibacter</taxon>
    </lineage>
</organism>
<keyword evidence="1" id="KW-0328">Glycosyltransferase</keyword>
<evidence type="ECO:0000313" key="4">
    <source>
        <dbReference type="Proteomes" id="UP000470384"/>
    </source>
</evidence>
<dbReference type="OrthoDB" id="9807356at2"/>
<name>A0A845Q9N5_9HYPH</name>
<dbReference type="SUPFAM" id="SSF53756">
    <property type="entry name" value="UDP-Glycosyltransferase/glycogen phosphorylase"/>
    <property type="match status" value="1"/>
</dbReference>
<comment type="caution">
    <text evidence="3">The sequence shown here is derived from an EMBL/GenBank/DDBJ whole genome shotgun (WGS) entry which is preliminary data.</text>
</comment>
<protein>
    <submittedName>
        <fullName evidence="3">ADP-heptose--LPS heptosyltransferase</fullName>
    </submittedName>
</protein>
<gene>
    <name evidence="3" type="ORF">GTQ45_04105</name>
</gene>
<evidence type="ECO:0000313" key="3">
    <source>
        <dbReference type="EMBL" id="NBG94910.1"/>
    </source>
</evidence>
<dbReference type="RefSeq" id="WP_160586967.1">
    <property type="nucleotide sequence ID" value="NZ_BMHN01000001.1"/>
</dbReference>
<dbReference type="AlphaFoldDB" id="A0A845Q9N5"/>
<reference evidence="3 4" key="1">
    <citation type="journal article" date="2016" name="Int. J. Syst. Evol. Microbiol.">
        <title>Pyruvatibacter mobilis gen. nov., sp. nov., a marine bacterium from the culture broth of Picochlorum sp. 122.</title>
        <authorList>
            <person name="Wang G."/>
            <person name="Tang M."/>
            <person name="Wu H."/>
            <person name="Dai S."/>
            <person name="Li T."/>
            <person name="Chen C."/>
            <person name="He H."/>
            <person name="Fan J."/>
            <person name="Xiang W."/>
            <person name="Li X."/>
        </authorList>
    </citation>
    <scope>NUCLEOTIDE SEQUENCE [LARGE SCALE GENOMIC DNA]</scope>
    <source>
        <strain evidence="3 4">GYP-11</strain>
    </source>
</reference>